<dbReference type="GO" id="GO:0045595">
    <property type="term" value="P:regulation of cell differentiation"/>
    <property type="evidence" value="ECO:0007669"/>
    <property type="project" value="UniProtKB-ARBA"/>
</dbReference>
<dbReference type="GO" id="GO:0043524">
    <property type="term" value="P:negative regulation of neuron apoptotic process"/>
    <property type="evidence" value="ECO:0007669"/>
    <property type="project" value="TreeGrafter"/>
</dbReference>
<dbReference type="GO" id="GO:0008083">
    <property type="term" value="F:growth factor activity"/>
    <property type="evidence" value="ECO:0007669"/>
    <property type="project" value="UniProtKB-KW"/>
</dbReference>
<dbReference type="PANTHER" id="PTHR12173">
    <property type="entry name" value="GDNF SUBFAMILY OF TGF-BETA FAMILY"/>
    <property type="match status" value="1"/>
</dbReference>
<dbReference type="Proteomes" id="UP000694427">
    <property type="component" value="Unplaced"/>
</dbReference>
<dbReference type="AlphaFoldDB" id="A0A8C1RFW6"/>
<dbReference type="PANTHER" id="PTHR12173:SF1">
    <property type="entry name" value="GLIAL CELL LINE-DERIVED NEUROTROPHIC FACTOR"/>
    <property type="match status" value="1"/>
</dbReference>
<evidence type="ECO:0000256" key="9">
    <source>
        <dbReference type="ARBA" id="ARBA00023180"/>
    </source>
</evidence>
<feature type="compositionally biased region" description="Basic and acidic residues" evidence="11">
    <location>
        <begin position="228"/>
        <end position="242"/>
    </location>
</feature>
<dbReference type="GO" id="GO:0030971">
    <property type="term" value="F:receptor tyrosine kinase binding"/>
    <property type="evidence" value="ECO:0007669"/>
    <property type="project" value="InterPro"/>
</dbReference>
<evidence type="ECO:0000256" key="11">
    <source>
        <dbReference type="SAM" id="MobiDB-lite"/>
    </source>
</evidence>
<proteinExistence type="inferred from homology"/>
<feature type="region of interest" description="Disordered" evidence="11">
    <location>
        <begin position="227"/>
        <end position="279"/>
    </location>
</feature>
<accession>A0A8C1RFW6</accession>
<protein>
    <recommendedName>
        <fullName evidence="3">Glial cell line-derived neurotrophic factor</fullName>
    </recommendedName>
</protein>
<evidence type="ECO:0000256" key="8">
    <source>
        <dbReference type="ARBA" id="ARBA00023157"/>
    </source>
</evidence>
<evidence type="ECO:0000256" key="5">
    <source>
        <dbReference type="ARBA" id="ARBA00022685"/>
    </source>
</evidence>
<evidence type="ECO:0000256" key="6">
    <source>
        <dbReference type="ARBA" id="ARBA00022729"/>
    </source>
</evidence>
<evidence type="ECO:0000259" key="12">
    <source>
        <dbReference type="PROSITE" id="PS51362"/>
    </source>
</evidence>
<dbReference type="GO" id="GO:0030116">
    <property type="term" value="F:glial cell-derived neurotrophic factor receptor binding"/>
    <property type="evidence" value="ECO:0007669"/>
    <property type="project" value="InterPro"/>
</dbReference>
<dbReference type="InterPro" id="IPR001839">
    <property type="entry name" value="TGF-b_C"/>
</dbReference>
<reference evidence="13" key="1">
    <citation type="submission" date="2025-08" db="UniProtKB">
        <authorList>
            <consortium name="Ensembl"/>
        </authorList>
    </citation>
    <scope>IDENTIFICATION</scope>
</reference>
<comment type="similarity">
    <text evidence="2">Belongs to the TGF-beta family. GDNF subfamily.</text>
</comment>
<dbReference type="GO" id="GO:0005615">
    <property type="term" value="C:extracellular space"/>
    <property type="evidence" value="ECO:0007669"/>
    <property type="project" value="TreeGrafter"/>
</dbReference>
<keyword evidence="4" id="KW-0964">Secreted</keyword>
<feature type="compositionally biased region" description="Basic and acidic residues" evidence="11">
    <location>
        <begin position="269"/>
        <end position="279"/>
    </location>
</feature>
<organism evidence="13 14">
    <name type="scientific">Cyprinus carpio</name>
    <name type="common">Common carp</name>
    <dbReference type="NCBI Taxonomy" id="7962"/>
    <lineage>
        <taxon>Eukaryota</taxon>
        <taxon>Metazoa</taxon>
        <taxon>Chordata</taxon>
        <taxon>Craniata</taxon>
        <taxon>Vertebrata</taxon>
        <taxon>Euteleostomi</taxon>
        <taxon>Actinopterygii</taxon>
        <taxon>Neopterygii</taxon>
        <taxon>Teleostei</taxon>
        <taxon>Ostariophysi</taxon>
        <taxon>Cypriniformes</taxon>
        <taxon>Cyprinidae</taxon>
        <taxon>Cyprininae</taxon>
        <taxon>Cyprinus</taxon>
    </lineage>
</organism>
<evidence type="ECO:0000313" key="14">
    <source>
        <dbReference type="Proteomes" id="UP000694427"/>
    </source>
</evidence>
<dbReference type="InterPro" id="IPR029034">
    <property type="entry name" value="Cystine-knot_cytokine"/>
</dbReference>
<evidence type="ECO:0000256" key="7">
    <source>
        <dbReference type="ARBA" id="ARBA00023030"/>
    </source>
</evidence>
<dbReference type="InterPro" id="IPR047020">
    <property type="entry name" value="GDNF_TGF-b-like"/>
</dbReference>
<sequence>MKLVDFICLFINRSFGIRNGEKLWQKTCIFLLCNTDRNLFSINWPTEHISCRALIRIFNSALFRKLQHFVLNRFPLGRISVAPSTKQTRVFIKLTHGKSLKAAFFPFKATFCHSCMLLCRHSCFYLCTVAASLKGTESKMKLWDILATCLLLLSSVSARPVFHKLQPSKRAVVRSETPALDPIIDSQPETTNQKQASMEEQYDVNSLYPEQFESVMDFIEATIGRLRRSSDMDSQTKQDRSRQKGATNNERSGRGRVDRKRGRGRGGGGRKDSRDDRVKGQGRGCLLKEIHLNVTDLGLGYRTKEELIFRYCSGPCFDAETNYDKILNNLTHNKKLDKETPSRTCCRPVAFDDDISFLDDSLEYHTLKKHSAKKCACV</sequence>
<keyword evidence="9" id="KW-0325">Glycoprotein</keyword>
<dbReference type="InterPro" id="IPR043401">
    <property type="entry name" value="GDNF_fam"/>
</dbReference>
<keyword evidence="5" id="KW-0165">Cleavage on pair of basic residues</keyword>
<dbReference type="GO" id="GO:0048513">
    <property type="term" value="P:animal organ development"/>
    <property type="evidence" value="ECO:0007669"/>
    <property type="project" value="UniProtKB-ARBA"/>
</dbReference>
<dbReference type="GO" id="GO:0007422">
    <property type="term" value="P:peripheral nervous system development"/>
    <property type="evidence" value="ECO:0007669"/>
    <property type="project" value="TreeGrafter"/>
</dbReference>
<dbReference type="GO" id="GO:0090190">
    <property type="term" value="P:positive regulation of branching involved in ureteric bud morphogenesis"/>
    <property type="evidence" value="ECO:0007669"/>
    <property type="project" value="TreeGrafter"/>
</dbReference>
<dbReference type="SUPFAM" id="SSF57501">
    <property type="entry name" value="Cystine-knot cytokines"/>
    <property type="match status" value="1"/>
</dbReference>
<name>A0A8C1RFW6_CYPCA</name>
<dbReference type="CDD" id="cd19380">
    <property type="entry name" value="TGF_beta_GDNF"/>
    <property type="match status" value="1"/>
</dbReference>
<dbReference type="FunFam" id="2.10.90.10:FF:000015">
    <property type="entry name" value="Glial cell line-derived neurotrophic factor"/>
    <property type="match status" value="1"/>
</dbReference>
<keyword evidence="7 10" id="KW-0339">Growth factor</keyword>
<evidence type="ECO:0000256" key="4">
    <source>
        <dbReference type="ARBA" id="ARBA00022525"/>
    </source>
</evidence>
<dbReference type="PROSITE" id="PS51362">
    <property type="entry name" value="TGF_BETA_2"/>
    <property type="match status" value="1"/>
</dbReference>
<evidence type="ECO:0000256" key="1">
    <source>
        <dbReference type="ARBA" id="ARBA00004613"/>
    </source>
</evidence>
<reference evidence="13" key="2">
    <citation type="submission" date="2025-09" db="UniProtKB">
        <authorList>
            <consortium name="Ensembl"/>
        </authorList>
    </citation>
    <scope>IDENTIFICATION</scope>
</reference>
<dbReference type="Gene3D" id="2.10.90.10">
    <property type="entry name" value="Cystine-knot cytokines"/>
    <property type="match status" value="1"/>
</dbReference>
<feature type="domain" description="TGF-beta family profile" evidence="12">
    <location>
        <begin position="258"/>
        <end position="378"/>
    </location>
</feature>
<dbReference type="Pfam" id="PF00019">
    <property type="entry name" value="TGF_beta"/>
    <property type="match status" value="1"/>
</dbReference>
<feature type="region of interest" description="Disordered" evidence="11">
    <location>
        <begin position="176"/>
        <end position="200"/>
    </location>
</feature>
<evidence type="ECO:0000256" key="3">
    <source>
        <dbReference type="ARBA" id="ARBA00015922"/>
    </source>
</evidence>
<evidence type="ECO:0000256" key="10">
    <source>
        <dbReference type="RuleBase" id="RU000354"/>
    </source>
</evidence>
<keyword evidence="14" id="KW-1185">Reference proteome</keyword>
<comment type="subcellular location">
    <subcellularLocation>
        <location evidence="1">Secreted</location>
    </subcellularLocation>
</comment>
<gene>
    <name evidence="13" type="primary">LOC109097519</name>
</gene>
<keyword evidence="6" id="KW-0732">Signal</keyword>
<feature type="compositionally biased region" description="Polar residues" evidence="11">
    <location>
        <begin position="187"/>
        <end position="198"/>
    </location>
</feature>
<evidence type="ECO:0000313" key="13">
    <source>
        <dbReference type="Ensembl" id="ENSCCRP00010111147.1"/>
    </source>
</evidence>
<keyword evidence="8" id="KW-1015">Disulfide bond</keyword>
<dbReference type="Ensembl" id="ENSCCRT00010123670.1">
    <property type="protein sequence ID" value="ENSCCRP00010111147.1"/>
    <property type="gene ID" value="ENSCCRG00010048987.1"/>
</dbReference>
<evidence type="ECO:0000256" key="2">
    <source>
        <dbReference type="ARBA" id="ARBA00009832"/>
    </source>
</evidence>